<dbReference type="InterPro" id="IPR002543">
    <property type="entry name" value="FtsK_dom"/>
</dbReference>
<feature type="compositionally biased region" description="Basic and acidic residues" evidence="5">
    <location>
        <begin position="79"/>
        <end position="94"/>
    </location>
</feature>
<accession>A0A7X0F2Q6</accession>
<keyword evidence="6" id="KW-1133">Transmembrane helix</keyword>
<feature type="domain" description="FtsK" evidence="7">
    <location>
        <begin position="783"/>
        <end position="976"/>
    </location>
</feature>
<dbReference type="CDD" id="cd00060">
    <property type="entry name" value="FHA"/>
    <property type="match status" value="1"/>
</dbReference>
<feature type="domain" description="FtsK" evidence="7">
    <location>
        <begin position="1234"/>
        <end position="1425"/>
    </location>
</feature>
<feature type="region of interest" description="Disordered" evidence="5">
    <location>
        <begin position="1488"/>
        <end position="1580"/>
    </location>
</feature>
<feature type="transmembrane region" description="Helical" evidence="6">
    <location>
        <begin position="390"/>
        <end position="408"/>
    </location>
</feature>
<comment type="caution">
    <text evidence="8">The sequence shown here is derived from an EMBL/GenBank/DDBJ whole genome shotgun (WGS) entry which is preliminary data.</text>
</comment>
<evidence type="ECO:0000256" key="5">
    <source>
        <dbReference type="SAM" id="MobiDB-lite"/>
    </source>
</evidence>
<protein>
    <submittedName>
        <fullName evidence="8">S-DNA-T family DNA segregation ATPase FtsK/SpoIIIE</fullName>
    </submittedName>
</protein>
<feature type="region of interest" description="Disordered" evidence="5">
    <location>
        <begin position="1613"/>
        <end position="1671"/>
    </location>
</feature>
<feature type="transmembrane region" description="Helical" evidence="6">
    <location>
        <begin position="367"/>
        <end position="384"/>
    </location>
</feature>
<keyword evidence="4" id="KW-0175">Coiled coil</keyword>
<keyword evidence="2 3" id="KW-0067">ATP-binding</keyword>
<evidence type="ECO:0000256" key="2">
    <source>
        <dbReference type="ARBA" id="ARBA00022840"/>
    </source>
</evidence>
<feature type="region of interest" description="Disordered" evidence="5">
    <location>
        <begin position="51"/>
        <end position="149"/>
    </location>
</feature>
<dbReference type="SMART" id="SM00382">
    <property type="entry name" value="AAA"/>
    <property type="match status" value="3"/>
</dbReference>
<dbReference type="Proteomes" id="UP000583800">
    <property type="component" value="Unassembled WGS sequence"/>
</dbReference>
<dbReference type="EMBL" id="JACHJB010000003">
    <property type="protein sequence ID" value="MBB6350676.1"/>
    <property type="molecule type" value="Genomic_DNA"/>
</dbReference>
<sequence length="1906" mass="199008">MRIMLTVLGEQGDRDIVLDGDDSTTIAEVGEALSGRSRLAEVVRLPRARAPYGMSAPRPVDARPRVPEQRNPLNGGAHNRSERGDSAQPFRREGPWGGGSRQRPGPTARAPEPVGFSGPSRREPRGDTVEPGARGPKGAPGENDPVLWRNGRALDPRALARAVLRDGDKVTLDPHLVRATIVEEPGGVAEVRVVGGPAAGAVHRLGLGVHVIGSDPGCTMAVADPTVAPEAVTMRVTSDAITVEPARAQHAEEAPRLKLKGRWAEEVAELTARVAEREAAARASESRSVPEVNGQPLAEKVDWPEHALLTCGSSVFTLTAIEPQDAHLTPRAEGGVAYNRPPRLRPSEGQRAFEKPREPRRAEGMRLQLLAALLPAVLGLTLAFVLRQWYFLLIALMTPIIMIGQWWSDRRHGKKQHKKAIKEYKEQLKAYEEAVERARAQDELVRRSEAPDPAQVLLTATGPRRRLWERRIHDPDALRLRVGLADLPANLELTEEQGGAIDPPICRAVPVALAMRRLGVAGVTGPRDIATGLAGWLVGQAATLHSPRDLAIVILSAHTDGEQRWGWVRWLPHCAPRGGEDCVALVGTGPDSAARRVTELAALIDERQNTAIPEFGKIPTGWDDLGGPETPAFSTYDVRPFDVLVVLDGAQALRGLPGMPQVLRQGPRAGVYTLAIDDDQRLLPEECATVAACGSNGLVRLRGGGLDVIGPVLADLVAPSWCDRLARALSPIRDVSREDPSGNLPDSVRLLDLLGLSTPTGREIAGRWRARGSTEAVIGIGPEGRFSIDLALDGPHGLIAGTTGAGKSELLQTLISALAVVNRPDQLTFVLIDYKGGAAFKECVRLPHTVGMVSDLDGHLTQRALDSLAAEIRRRERLLLAAGAKDIDDYTALAGRVGKRYEPMPRLVLIIDEFAALVAELPDFVTGLVDIARRGRSLGIHLILATQRPAGVVTADIQANTSLRVALRVTEPMESADVIDMPDAAHISKSTPGRCYVKSGAGAATAVQTARVGGRSPLPVTAGGGVRPSFPGRQAGSAGRLGTGGLSTTGGTADPHIPAGSSGQHAPPEAPEHPTSSGVAGHHAAPGLPAQHARFGSRGQGGAGSTPGTAGNGARPGDTGNVRVIDVDWRSLGRGLPPPPQPAEESTVTDLSLLADALIEAARLTGVRQQPSPWLEPLPSHLVLRPSDDTRHDTVAAGRTTGIPEDAAWASPESWEEVEPLVFGLTDRPWTQDRQPLALNLGQGGHLLIAGAARSGRSTALRTIAGAITLQASPADVHVHAIDCGSGALLPLVAMPHCGAVVTRDQLDRVERLLSRLRGEVGRRQQLLAEAGHASLAEYRQSGHRLPWLVLMLDRWEGYVAAFEGYDYGRLTEALLQLLREGPAVGLRAVVTGDRSCLLGQVSTVFEDRLILRLADSADYGLAGLPLKELPSSMPPGRALSVGEHGIVESQIALLADDPAGPAQVAALQSMTRAVVAAGERRHAMASGTFSGIRAGTGTARGRRGASASGRLAGAEHSDPADERAATGELSLRMDGSATPAGVPPFSDGSAAPAGVPPFSDGSAAPAEVPPDMDGSTAPEFSVHTDVGAAAAGSSSHPDVGAAPGELSIHADEETAPDEGDGFGSELAEAGAGGGAGGIVTALRSPVGGESGDKLEGRAARRSGGGGRGAWWWQGEPPLRVDALPMRITAGQALDLAPGFVAPSPLWALVGAGGDALAPLGIDLLAQGPGAVIAGPTRSGRSSVLLTAALSLMSSGTPVLVVAPRRSPLRALQGALAVLDGNAPGLQDLVAGLERYVVLVDDAELVSPDSPLGLALEEALRSGRDGEHGVIIAGATGDLATAYRGFVADARKSRTGLLLSVQSPTDGDLFNIRLPRGSVGGPPGRGLLVAAGSTIPVQAALPDGPA</sequence>
<evidence type="ECO:0000256" key="3">
    <source>
        <dbReference type="PROSITE-ProRule" id="PRU00289"/>
    </source>
</evidence>
<dbReference type="CDD" id="cd01127">
    <property type="entry name" value="TrwB_TraG_TraD_VirD4"/>
    <property type="match status" value="1"/>
</dbReference>
<feature type="region of interest" description="Disordered" evidence="5">
    <location>
        <begin position="1008"/>
        <end position="1121"/>
    </location>
</feature>
<keyword evidence="6" id="KW-0472">Membrane</keyword>
<evidence type="ECO:0000256" key="1">
    <source>
        <dbReference type="ARBA" id="ARBA00022741"/>
    </source>
</evidence>
<feature type="coiled-coil region" evidence="4">
    <location>
        <begin position="414"/>
        <end position="441"/>
    </location>
</feature>
<keyword evidence="6" id="KW-0812">Transmembrane</keyword>
<feature type="compositionally biased region" description="Basic and acidic residues" evidence="5">
    <location>
        <begin position="345"/>
        <end position="358"/>
    </location>
</feature>
<dbReference type="PANTHER" id="PTHR22683">
    <property type="entry name" value="SPORULATION PROTEIN RELATED"/>
    <property type="match status" value="1"/>
</dbReference>
<dbReference type="PANTHER" id="PTHR22683:SF1">
    <property type="entry name" value="TYPE VII SECRETION SYSTEM PROTEIN ESSC"/>
    <property type="match status" value="1"/>
</dbReference>
<evidence type="ECO:0000256" key="4">
    <source>
        <dbReference type="SAM" id="Coils"/>
    </source>
</evidence>
<reference evidence="8 9" key="1">
    <citation type="submission" date="2020-08" db="EMBL/GenBank/DDBJ databases">
        <title>Sequencing the genomes of 1000 actinobacteria strains.</title>
        <authorList>
            <person name="Klenk H.-P."/>
        </authorList>
    </citation>
    <scope>NUCLEOTIDE SEQUENCE [LARGE SCALE GENOMIC DNA]</scope>
    <source>
        <strain evidence="8 9">DSM 45913</strain>
    </source>
</reference>
<feature type="region of interest" description="Disordered" evidence="5">
    <location>
        <begin position="332"/>
        <end position="358"/>
    </location>
</feature>
<feature type="binding site" evidence="3">
    <location>
        <begin position="801"/>
        <end position="808"/>
    </location>
    <ligand>
        <name>ATP</name>
        <dbReference type="ChEBI" id="CHEBI:30616"/>
    </ligand>
</feature>
<dbReference type="InterPro" id="IPR027417">
    <property type="entry name" value="P-loop_NTPase"/>
</dbReference>
<evidence type="ECO:0000313" key="8">
    <source>
        <dbReference type="EMBL" id="MBB6350676.1"/>
    </source>
</evidence>
<dbReference type="GO" id="GO:0003677">
    <property type="term" value="F:DNA binding"/>
    <property type="evidence" value="ECO:0007669"/>
    <property type="project" value="InterPro"/>
</dbReference>
<dbReference type="Gene3D" id="3.40.50.300">
    <property type="entry name" value="P-loop containing nucleotide triphosphate hydrolases"/>
    <property type="match status" value="4"/>
</dbReference>
<dbReference type="Pfam" id="PF01580">
    <property type="entry name" value="FtsK_SpoIIIE"/>
    <property type="match status" value="2"/>
</dbReference>
<dbReference type="PROSITE" id="PS50901">
    <property type="entry name" value="FTSK"/>
    <property type="match status" value="2"/>
</dbReference>
<keyword evidence="1 3" id="KW-0547">Nucleotide-binding</keyword>
<name>A0A7X0F2Q6_9ACTN</name>
<feature type="compositionally biased region" description="Basic and acidic residues" evidence="5">
    <location>
        <begin position="1514"/>
        <end position="1526"/>
    </location>
</feature>
<evidence type="ECO:0000256" key="6">
    <source>
        <dbReference type="SAM" id="Phobius"/>
    </source>
</evidence>
<feature type="binding site" evidence="3">
    <location>
        <begin position="1251"/>
        <end position="1258"/>
    </location>
    <ligand>
        <name>ATP</name>
        <dbReference type="ChEBI" id="CHEBI:30616"/>
    </ligand>
</feature>
<feature type="compositionally biased region" description="Low complexity" evidence="5">
    <location>
        <begin position="1494"/>
        <end position="1513"/>
    </location>
</feature>
<keyword evidence="9" id="KW-1185">Reference proteome</keyword>
<evidence type="ECO:0000313" key="9">
    <source>
        <dbReference type="Proteomes" id="UP000583800"/>
    </source>
</evidence>
<dbReference type="GO" id="GO:0005524">
    <property type="term" value="F:ATP binding"/>
    <property type="evidence" value="ECO:0007669"/>
    <property type="project" value="UniProtKB-UniRule"/>
</dbReference>
<gene>
    <name evidence="8" type="ORF">FHU36_007248</name>
</gene>
<evidence type="ECO:0000259" key="7">
    <source>
        <dbReference type="PROSITE" id="PS50901"/>
    </source>
</evidence>
<dbReference type="InterPro" id="IPR003593">
    <property type="entry name" value="AAA+_ATPase"/>
</dbReference>
<dbReference type="InterPro" id="IPR050206">
    <property type="entry name" value="FtsK/SpoIIIE/SftA"/>
</dbReference>
<organism evidence="8 9">
    <name type="scientific">Nonomuraea muscovyensis</name>
    <dbReference type="NCBI Taxonomy" id="1124761"/>
    <lineage>
        <taxon>Bacteria</taxon>
        <taxon>Bacillati</taxon>
        <taxon>Actinomycetota</taxon>
        <taxon>Actinomycetes</taxon>
        <taxon>Streptosporangiales</taxon>
        <taxon>Streptosporangiaceae</taxon>
        <taxon>Nonomuraea</taxon>
    </lineage>
</organism>
<dbReference type="RefSeq" id="WP_246503049.1">
    <property type="nucleotide sequence ID" value="NZ_JACHJB010000003.1"/>
</dbReference>
<feature type="compositionally biased region" description="Gly residues" evidence="5">
    <location>
        <begin position="1039"/>
        <end position="1048"/>
    </location>
</feature>
<proteinExistence type="predicted"/>
<dbReference type="SUPFAM" id="SSF52540">
    <property type="entry name" value="P-loop containing nucleoside triphosphate hydrolases"/>
    <property type="match status" value="2"/>
</dbReference>